<dbReference type="PROSITE" id="PS50987">
    <property type="entry name" value="HTH_ARSR_2"/>
    <property type="match status" value="1"/>
</dbReference>
<evidence type="ECO:0000313" key="6">
    <source>
        <dbReference type="Proteomes" id="UP000030647"/>
    </source>
</evidence>
<dbReference type="PANTHER" id="PTHR33154">
    <property type="entry name" value="TRANSCRIPTIONAL REGULATOR, ARSR FAMILY"/>
    <property type="match status" value="1"/>
</dbReference>
<dbReference type="NCBIfam" id="NF033788">
    <property type="entry name" value="HTH_metalloreg"/>
    <property type="match status" value="1"/>
</dbReference>
<accession>U4TI15</accession>
<reference evidence="6" key="1">
    <citation type="journal article" date="2013" name="Genome Announc.">
        <title>Whole-Genome Sequencing of Lactobacillus shenzhenensis Strain LY-73T.</title>
        <authorList>
            <person name="Lin Z."/>
            <person name="Liu Z."/>
            <person name="Yang R."/>
            <person name="Zou Y."/>
            <person name="Wan D."/>
            <person name="Chen J."/>
            <person name="Guo M."/>
            <person name="Zhao J."/>
            <person name="Fang C."/>
            <person name="Yang R."/>
            <person name="Liu F."/>
        </authorList>
    </citation>
    <scope>NUCLEOTIDE SEQUENCE [LARGE SCALE GENOMIC DNA]</scope>
    <source>
        <strain evidence="6">LY-73</strain>
    </source>
</reference>
<dbReference type="InterPro" id="IPR036388">
    <property type="entry name" value="WH-like_DNA-bd_sf"/>
</dbReference>
<dbReference type="SUPFAM" id="SSF46785">
    <property type="entry name" value="Winged helix' DNA-binding domain"/>
    <property type="match status" value="1"/>
</dbReference>
<dbReference type="Gene3D" id="1.10.10.10">
    <property type="entry name" value="Winged helix-like DNA-binding domain superfamily/Winged helix DNA-binding domain"/>
    <property type="match status" value="1"/>
</dbReference>
<dbReference type="PRINTS" id="PR00778">
    <property type="entry name" value="HTHARSR"/>
</dbReference>
<dbReference type="InterPro" id="IPR036390">
    <property type="entry name" value="WH_DNA-bd_sf"/>
</dbReference>
<dbReference type="InterPro" id="IPR011991">
    <property type="entry name" value="ArsR-like_HTH"/>
</dbReference>
<keyword evidence="2" id="KW-0238">DNA-binding</keyword>
<dbReference type="STRING" id="1231336.L248_0978"/>
<evidence type="ECO:0000256" key="2">
    <source>
        <dbReference type="ARBA" id="ARBA00023125"/>
    </source>
</evidence>
<evidence type="ECO:0000256" key="1">
    <source>
        <dbReference type="ARBA" id="ARBA00023015"/>
    </source>
</evidence>
<dbReference type="eggNOG" id="COG0640">
    <property type="taxonomic scope" value="Bacteria"/>
</dbReference>
<organism evidence="5 6">
    <name type="scientific">Schleiferilactobacillus shenzhenensis LY-73</name>
    <dbReference type="NCBI Taxonomy" id="1231336"/>
    <lineage>
        <taxon>Bacteria</taxon>
        <taxon>Bacillati</taxon>
        <taxon>Bacillota</taxon>
        <taxon>Bacilli</taxon>
        <taxon>Lactobacillales</taxon>
        <taxon>Lactobacillaceae</taxon>
        <taxon>Schleiferilactobacillus</taxon>
    </lineage>
</organism>
<evidence type="ECO:0000256" key="3">
    <source>
        <dbReference type="ARBA" id="ARBA00023163"/>
    </source>
</evidence>
<dbReference type="GO" id="GO:0003677">
    <property type="term" value="F:DNA binding"/>
    <property type="evidence" value="ECO:0007669"/>
    <property type="project" value="UniProtKB-KW"/>
</dbReference>
<sequence>MAKKKHANSVAEQVQERTAAEFRSDIAHLNALASPARQKLLMLLGDKSDQGLTVNELAEQIRMSQPATSHHLKILKEVGMIDAYKQKNKVYYYLTLDDTIDRLQAILDLLRDRVRLMHTPGSGDAEDNK</sequence>
<dbReference type="InterPro" id="IPR001845">
    <property type="entry name" value="HTH_ArsR_DNA-bd_dom"/>
</dbReference>
<keyword evidence="3" id="KW-0804">Transcription</keyword>
<dbReference type="InterPro" id="IPR051081">
    <property type="entry name" value="HTH_MetalResp_TranReg"/>
</dbReference>
<feature type="domain" description="HTH arsR-type" evidence="4">
    <location>
        <begin position="17"/>
        <end position="114"/>
    </location>
</feature>
<evidence type="ECO:0000259" key="4">
    <source>
        <dbReference type="PROSITE" id="PS50987"/>
    </source>
</evidence>
<dbReference type="HOGENOM" id="CLU_097806_8_0_9"/>
<evidence type="ECO:0000313" key="5">
    <source>
        <dbReference type="EMBL" id="ERL64436.1"/>
    </source>
</evidence>
<keyword evidence="1" id="KW-0805">Transcription regulation</keyword>
<dbReference type="RefSeq" id="WP_022530310.1">
    <property type="nucleotide sequence ID" value="NZ_KI271598.1"/>
</dbReference>
<dbReference type="CDD" id="cd00090">
    <property type="entry name" value="HTH_ARSR"/>
    <property type="match status" value="1"/>
</dbReference>
<protein>
    <recommendedName>
        <fullName evidence="4">HTH arsR-type domain-containing protein</fullName>
    </recommendedName>
</protein>
<proteinExistence type="predicted"/>
<dbReference type="PANTHER" id="PTHR33154:SF33">
    <property type="entry name" value="TRANSCRIPTIONAL REPRESSOR SDPR"/>
    <property type="match status" value="1"/>
</dbReference>
<dbReference type="GO" id="GO:0003700">
    <property type="term" value="F:DNA-binding transcription factor activity"/>
    <property type="evidence" value="ECO:0007669"/>
    <property type="project" value="InterPro"/>
</dbReference>
<name>U4TI15_9LACO</name>
<dbReference type="Proteomes" id="UP000030647">
    <property type="component" value="Unassembled WGS sequence"/>
</dbReference>
<dbReference type="Pfam" id="PF01022">
    <property type="entry name" value="HTH_5"/>
    <property type="match status" value="1"/>
</dbReference>
<gene>
    <name evidence="5" type="ORF">L248_0978</name>
</gene>
<dbReference type="EMBL" id="KI271598">
    <property type="protein sequence ID" value="ERL64436.1"/>
    <property type="molecule type" value="Genomic_DNA"/>
</dbReference>
<dbReference type="OrthoDB" id="9798835at2"/>
<keyword evidence="6" id="KW-1185">Reference proteome</keyword>
<dbReference type="AlphaFoldDB" id="U4TI15"/>
<dbReference type="SMART" id="SM00418">
    <property type="entry name" value="HTH_ARSR"/>
    <property type="match status" value="1"/>
</dbReference>